<dbReference type="InterPro" id="IPR039251">
    <property type="entry name" value="OXLD1"/>
</dbReference>
<dbReference type="EMBL" id="FQNC01000047">
    <property type="protein sequence ID" value="SGY76165.1"/>
    <property type="molecule type" value="Genomic_DNA"/>
</dbReference>
<evidence type="ECO:0000313" key="4">
    <source>
        <dbReference type="Proteomes" id="UP000249464"/>
    </source>
</evidence>
<organism evidence="3 4">
    <name type="scientific">Microbotryum silenes-dioicae</name>
    <dbReference type="NCBI Taxonomy" id="796604"/>
    <lineage>
        <taxon>Eukaryota</taxon>
        <taxon>Fungi</taxon>
        <taxon>Dikarya</taxon>
        <taxon>Basidiomycota</taxon>
        <taxon>Pucciniomycotina</taxon>
        <taxon>Microbotryomycetes</taxon>
        <taxon>Microbotryales</taxon>
        <taxon>Microbotryaceae</taxon>
        <taxon>Microbotryum</taxon>
    </lineage>
</organism>
<dbReference type="STRING" id="796604.A0A2X0MFE6"/>
<keyword evidence="4" id="KW-1185">Reference proteome</keyword>
<dbReference type="AlphaFoldDB" id="A0A2X0MFE6"/>
<feature type="domain" description="Oxidoreductase-like" evidence="2">
    <location>
        <begin position="79"/>
        <end position="121"/>
    </location>
</feature>
<dbReference type="PANTHER" id="PTHR21193">
    <property type="entry name" value="OXIDOREDUCTASE-LIKE DOMAIN-CONTAINING PROTEIN 1"/>
    <property type="match status" value="1"/>
</dbReference>
<dbReference type="Pfam" id="PF09791">
    <property type="entry name" value="Oxidored-like"/>
    <property type="match status" value="1"/>
</dbReference>
<feature type="region of interest" description="Disordered" evidence="1">
    <location>
        <begin position="24"/>
        <end position="49"/>
    </location>
</feature>
<protein>
    <submittedName>
        <fullName evidence="3">BQ5605_C005g03470 protein</fullName>
    </submittedName>
</protein>
<name>A0A2X0MFE6_9BASI</name>
<proteinExistence type="predicted"/>
<dbReference type="PANTHER" id="PTHR21193:SF3">
    <property type="entry name" value="OXIDOREDUCTASE-LIKE DOMAIN-CONTAINING PROTEIN 1"/>
    <property type="match status" value="1"/>
</dbReference>
<dbReference type="InterPro" id="IPR019180">
    <property type="entry name" value="Oxidoreductase-like_N"/>
</dbReference>
<gene>
    <name evidence="3" type="primary">BQ5605_C005g03470</name>
    <name evidence="3" type="ORF">BQ5605_C005G03470</name>
</gene>
<accession>A0A2X0MFE6</accession>
<evidence type="ECO:0000313" key="3">
    <source>
        <dbReference type="EMBL" id="SGY76165.1"/>
    </source>
</evidence>
<sequence length="226" mass="25007">MSKLRLSSTLSKWVPRTRPLSLHRHAFKPSRGDELEAGNGPSRLWDGKERTKPDQLVLPVLQEGSKSGNKGSNQKYQTFLGIRIPAKPEPPGPEDCCQSGCAICVWDSYLSSIEEYHVALTSTLEELRNKIQQQSLQVEAKDWPAELGAFDAFVKSGTSQTVQGGKERAEEELKRVKSSLDPSLRFVLGESKLGDGNAGRLTHSFVMSRAFLEMEARLKAKPNAKA</sequence>
<evidence type="ECO:0000256" key="1">
    <source>
        <dbReference type="SAM" id="MobiDB-lite"/>
    </source>
</evidence>
<evidence type="ECO:0000259" key="2">
    <source>
        <dbReference type="Pfam" id="PF09791"/>
    </source>
</evidence>
<dbReference type="GO" id="GO:0005739">
    <property type="term" value="C:mitochondrion"/>
    <property type="evidence" value="ECO:0007669"/>
    <property type="project" value="TreeGrafter"/>
</dbReference>
<reference evidence="3 4" key="1">
    <citation type="submission" date="2016-11" db="EMBL/GenBank/DDBJ databases">
        <authorList>
            <person name="Jaros S."/>
            <person name="Januszkiewicz K."/>
            <person name="Wedrychowicz H."/>
        </authorList>
    </citation>
    <scope>NUCLEOTIDE SEQUENCE [LARGE SCALE GENOMIC DNA]</scope>
</reference>
<dbReference type="Proteomes" id="UP000249464">
    <property type="component" value="Unassembled WGS sequence"/>
</dbReference>